<dbReference type="WBParaSite" id="Minc3s00151g06165">
    <property type="protein sequence ID" value="Minc3s00151g06165"/>
    <property type="gene ID" value="Minc3s00151g06165"/>
</dbReference>
<dbReference type="Pfam" id="PF00450">
    <property type="entry name" value="Peptidase_S10"/>
    <property type="match status" value="1"/>
</dbReference>
<dbReference type="AlphaFoldDB" id="A0A914KX88"/>
<dbReference type="GO" id="GO:0006508">
    <property type="term" value="P:proteolysis"/>
    <property type="evidence" value="ECO:0007669"/>
    <property type="project" value="InterPro"/>
</dbReference>
<dbReference type="GO" id="GO:0004185">
    <property type="term" value="F:serine-type carboxypeptidase activity"/>
    <property type="evidence" value="ECO:0007669"/>
    <property type="project" value="InterPro"/>
</dbReference>
<evidence type="ECO:0000313" key="1">
    <source>
        <dbReference type="Proteomes" id="UP000887563"/>
    </source>
</evidence>
<dbReference type="Proteomes" id="UP000887563">
    <property type="component" value="Unplaced"/>
</dbReference>
<organism evidence="1 2">
    <name type="scientific">Meloidogyne incognita</name>
    <name type="common">Southern root-knot nematode worm</name>
    <name type="synonym">Oxyuris incognita</name>
    <dbReference type="NCBI Taxonomy" id="6306"/>
    <lineage>
        <taxon>Eukaryota</taxon>
        <taxon>Metazoa</taxon>
        <taxon>Ecdysozoa</taxon>
        <taxon>Nematoda</taxon>
        <taxon>Chromadorea</taxon>
        <taxon>Rhabditida</taxon>
        <taxon>Tylenchina</taxon>
        <taxon>Tylenchomorpha</taxon>
        <taxon>Tylenchoidea</taxon>
        <taxon>Meloidogynidae</taxon>
        <taxon>Meloidogyninae</taxon>
        <taxon>Meloidogyne</taxon>
        <taxon>Meloidogyne incognita group</taxon>
    </lineage>
</organism>
<reference evidence="2" key="1">
    <citation type="submission" date="2022-11" db="UniProtKB">
        <authorList>
            <consortium name="WormBaseParasite"/>
        </authorList>
    </citation>
    <scope>IDENTIFICATION</scope>
</reference>
<protein>
    <submittedName>
        <fullName evidence="2">Uncharacterized protein</fullName>
    </submittedName>
</protein>
<accession>A0A914KX88</accession>
<proteinExistence type="predicted"/>
<evidence type="ECO:0000313" key="2">
    <source>
        <dbReference type="WBParaSite" id="Minc3s00151g06165"/>
    </source>
</evidence>
<keyword evidence="1" id="KW-1185">Reference proteome</keyword>
<dbReference type="InterPro" id="IPR001563">
    <property type="entry name" value="Peptidase_S10"/>
</dbReference>
<sequence length="126" mass="14523">MHVFNTWDTCDIVSYINKTNTECYNIISSIFKGINNGISNPYDIYRDCDNMLTKSKILTKNSLLGMFSRTPFILKTLGSLLLAENKFENLKIQSEDERYDEPIIPCINGDIITKYMNLPKVRDALQ</sequence>
<name>A0A914KX88_MELIC</name>